<proteinExistence type="predicted"/>
<keyword evidence="3" id="KW-1185">Reference proteome</keyword>
<feature type="transmembrane region" description="Helical" evidence="1">
    <location>
        <begin position="89"/>
        <end position="108"/>
    </location>
</feature>
<gene>
    <name evidence="2" type="ORF">DL346_16610</name>
</gene>
<protein>
    <recommendedName>
        <fullName evidence="4">DUF2243 domain-containing protein</fullName>
    </recommendedName>
</protein>
<dbReference type="Pfam" id="PF10002">
    <property type="entry name" value="DUF2243"/>
    <property type="match status" value="1"/>
</dbReference>
<dbReference type="EMBL" id="QLUW01000003">
    <property type="protein sequence ID" value="RAP75015.1"/>
    <property type="molecule type" value="Genomic_DNA"/>
</dbReference>
<keyword evidence="1" id="KW-1133">Transmembrane helix</keyword>
<feature type="transmembrane region" description="Helical" evidence="1">
    <location>
        <begin position="23"/>
        <end position="44"/>
    </location>
</feature>
<organism evidence="2 3">
    <name type="scientific">Paenibacillus montanisoli</name>
    <dbReference type="NCBI Taxonomy" id="2081970"/>
    <lineage>
        <taxon>Bacteria</taxon>
        <taxon>Bacillati</taxon>
        <taxon>Bacillota</taxon>
        <taxon>Bacilli</taxon>
        <taxon>Bacillales</taxon>
        <taxon>Paenibacillaceae</taxon>
        <taxon>Paenibacillus</taxon>
    </lineage>
</organism>
<evidence type="ECO:0000313" key="3">
    <source>
        <dbReference type="Proteomes" id="UP000249260"/>
    </source>
</evidence>
<sequence>MAEIGRIVCISGHIMKLVSKGDIAMKFMGAVVAFFVTEFMFHMMDAFAAGLKADTPIERIGAVLCGITVLAILMAVFRKFFSRSFYNGFVVAVGLFLSFDIAVFHWVFQLHRITNGPEANWLEPVFVVSGIVFVAHGVKKDRALKNTGERSDVSLPL</sequence>
<evidence type="ECO:0008006" key="4">
    <source>
        <dbReference type="Google" id="ProtNLM"/>
    </source>
</evidence>
<accession>A0A328U296</accession>
<name>A0A328U296_9BACL</name>
<evidence type="ECO:0000256" key="1">
    <source>
        <dbReference type="SAM" id="Phobius"/>
    </source>
</evidence>
<dbReference type="InterPro" id="IPR018719">
    <property type="entry name" value="DUF2243_membrane"/>
</dbReference>
<feature type="transmembrane region" description="Helical" evidence="1">
    <location>
        <begin position="56"/>
        <end position="77"/>
    </location>
</feature>
<keyword evidence="1" id="KW-0472">Membrane</keyword>
<feature type="transmembrane region" description="Helical" evidence="1">
    <location>
        <begin position="120"/>
        <end position="138"/>
    </location>
</feature>
<comment type="caution">
    <text evidence="2">The sequence shown here is derived from an EMBL/GenBank/DDBJ whole genome shotgun (WGS) entry which is preliminary data.</text>
</comment>
<dbReference type="Proteomes" id="UP000249260">
    <property type="component" value="Unassembled WGS sequence"/>
</dbReference>
<dbReference type="AlphaFoldDB" id="A0A328U296"/>
<reference evidence="2 3" key="1">
    <citation type="submission" date="2018-06" db="EMBL/GenBank/DDBJ databases">
        <title>Paenibacillus montanisoli sp. nov., isolated from mountain area soil.</title>
        <authorList>
            <person name="Wu M."/>
        </authorList>
    </citation>
    <scope>NUCLEOTIDE SEQUENCE [LARGE SCALE GENOMIC DNA]</scope>
    <source>
        <strain evidence="2 3">RA17</strain>
    </source>
</reference>
<keyword evidence="1" id="KW-0812">Transmembrane</keyword>
<evidence type="ECO:0000313" key="2">
    <source>
        <dbReference type="EMBL" id="RAP75015.1"/>
    </source>
</evidence>